<protein>
    <submittedName>
        <fullName evidence="2">Uncharacterized protein</fullName>
    </submittedName>
</protein>
<dbReference type="AlphaFoldDB" id="A0A8D9F3K7"/>
<proteinExistence type="predicted"/>
<accession>A0A8D9F3K7</accession>
<organism evidence="2">
    <name type="scientific">Cacopsylla melanoneura</name>
    <dbReference type="NCBI Taxonomy" id="428564"/>
    <lineage>
        <taxon>Eukaryota</taxon>
        <taxon>Metazoa</taxon>
        <taxon>Ecdysozoa</taxon>
        <taxon>Arthropoda</taxon>
        <taxon>Hexapoda</taxon>
        <taxon>Insecta</taxon>
        <taxon>Pterygota</taxon>
        <taxon>Neoptera</taxon>
        <taxon>Paraneoptera</taxon>
        <taxon>Hemiptera</taxon>
        <taxon>Sternorrhyncha</taxon>
        <taxon>Psylloidea</taxon>
        <taxon>Psyllidae</taxon>
        <taxon>Psyllinae</taxon>
        <taxon>Cacopsylla</taxon>
    </lineage>
</organism>
<dbReference type="EMBL" id="HBUF01600427">
    <property type="protein sequence ID" value="CAG6775976.1"/>
    <property type="molecule type" value="Transcribed_RNA"/>
</dbReference>
<keyword evidence="1" id="KW-1133">Transmembrane helix</keyword>
<evidence type="ECO:0000256" key="1">
    <source>
        <dbReference type="SAM" id="Phobius"/>
    </source>
</evidence>
<evidence type="ECO:0000313" key="2">
    <source>
        <dbReference type="EMBL" id="CAG6775976.1"/>
    </source>
</evidence>
<keyword evidence="1" id="KW-0472">Membrane</keyword>
<reference evidence="2" key="1">
    <citation type="submission" date="2021-05" db="EMBL/GenBank/DDBJ databases">
        <authorList>
            <person name="Alioto T."/>
            <person name="Alioto T."/>
            <person name="Gomez Garrido J."/>
        </authorList>
    </citation>
    <scope>NUCLEOTIDE SEQUENCE</scope>
</reference>
<feature type="transmembrane region" description="Helical" evidence="1">
    <location>
        <begin position="38"/>
        <end position="55"/>
    </location>
</feature>
<keyword evidence="1" id="KW-0812">Transmembrane</keyword>
<name>A0A8D9F3K7_9HEMI</name>
<sequence length="100" mass="11649">MDVNMLKKCNLLILVVPNLRSPYTHLCFIIKMKQEIQFINVSVLFLPASGCLFVFPDKEDISYVDKSDIVKCVSFPNMGRRGETYEFDRDKKVSFHITLR</sequence>